<dbReference type="GO" id="GO:0003677">
    <property type="term" value="F:DNA binding"/>
    <property type="evidence" value="ECO:0007669"/>
    <property type="project" value="InterPro"/>
</dbReference>
<dbReference type="Proteomes" id="UP000003635">
    <property type="component" value="Unassembled WGS sequence"/>
</dbReference>
<comment type="caution">
    <text evidence="2">The sequence shown here is derived from an EMBL/GenBank/DDBJ whole genome shotgun (WGS) entry which is preliminary data.</text>
</comment>
<dbReference type="InterPro" id="IPR041920">
    <property type="entry name" value="ROS/MUCR_sf"/>
</dbReference>
<evidence type="ECO:0000256" key="1">
    <source>
        <dbReference type="ARBA" id="ARBA00007031"/>
    </source>
</evidence>
<dbReference type="InterPro" id="IPR008807">
    <property type="entry name" value="ROS_MUCR"/>
</dbReference>
<dbReference type="eggNOG" id="COG4957">
    <property type="taxonomic scope" value="Bacteria"/>
</dbReference>
<dbReference type="GO" id="GO:0008270">
    <property type="term" value="F:zinc ion binding"/>
    <property type="evidence" value="ECO:0007669"/>
    <property type="project" value="InterPro"/>
</dbReference>
<sequence>MINMTKDDHEDDVILSIVSAFAARPDVEPDAIVELYSKLRREVGGETAVARAAAPAPEAAAEPALPIEQAVTPDKVYCLCCGRGFKMLKRHLGAEHGLTEQQYRRRFGLPEEMPLVAPNYSRQKASYAKGAGFGKYDRSAVQKPADAEKLA</sequence>
<dbReference type="Pfam" id="PF05443">
    <property type="entry name" value="ROS_MUCR"/>
    <property type="match status" value="1"/>
</dbReference>
<evidence type="ECO:0000313" key="3">
    <source>
        <dbReference type="Proteomes" id="UP000003635"/>
    </source>
</evidence>
<dbReference type="HOGENOM" id="CLU_106247_2_0_5"/>
<reference evidence="2 3" key="1">
    <citation type="journal article" date="2010" name="J. Bacteriol.">
        <title>Genome sequences of Oceanicola granulosus HTCC2516(T) and Oceanicola batsensis HTCC2597(TDelta).</title>
        <authorList>
            <person name="Thrash J.C."/>
            <person name="Cho J.C."/>
            <person name="Vergin K.L."/>
            <person name="Giovannoni S.J."/>
        </authorList>
    </citation>
    <scope>NUCLEOTIDE SEQUENCE [LARGE SCALE GENOMIC DNA]</scope>
    <source>
        <strain evidence="3">ATCC BAA-861 / DSM 15982 / KCTC 12143 / HTCC2516</strain>
    </source>
</reference>
<protein>
    <submittedName>
        <fullName evidence="2">Transcriptional regulator, MucR family protein</fullName>
    </submittedName>
</protein>
<proteinExistence type="inferred from homology"/>
<dbReference type="STRING" id="314256.OG2516_06866"/>
<name>Q2CGF3_OCEGH</name>
<dbReference type="Gene3D" id="1.10.10.1550">
    <property type="entry name" value="ROS/MUCR transcriptional regulator protein"/>
    <property type="match status" value="1"/>
</dbReference>
<evidence type="ECO:0000313" key="2">
    <source>
        <dbReference type="EMBL" id="EAR51765.1"/>
    </source>
</evidence>
<organism evidence="2 3">
    <name type="scientific">Oceanicola granulosus (strain ATCC BAA-861 / DSM 15982 / KCTC 12143 / HTCC2516)</name>
    <dbReference type="NCBI Taxonomy" id="314256"/>
    <lineage>
        <taxon>Bacteria</taxon>
        <taxon>Pseudomonadati</taxon>
        <taxon>Pseudomonadota</taxon>
        <taxon>Alphaproteobacteria</taxon>
        <taxon>Rhodobacterales</taxon>
        <taxon>Roseobacteraceae</taxon>
        <taxon>Oceanicola</taxon>
    </lineage>
</organism>
<accession>Q2CGF3</accession>
<gene>
    <name evidence="2" type="ORF">OG2516_06866</name>
</gene>
<comment type="similarity">
    <text evidence="1">Belongs to the ros/MucR family.</text>
</comment>
<dbReference type="GO" id="GO:0006355">
    <property type="term" value="P:regulation of DNA-templated transcription"/>
    <property type="evidence" value="ECO:0007669"/>
    <property type="project" value="InterPro"/>
</dbReference>
<keyword evidence="3" id="KW-1185">Reference proteome</keyword>
<dbReference type="AlphaFoldDB" id="Q2CGF3"/>
<dbReference type="EMBL" id="AAOT01000009">
    <property type="protein sequence ID" value="EAR51765.1"/>
    <property type="molecule type" value="Genomic_DNA"/>
</dbReference>